<dbReference type="AlphaFoldDB" id="A0A511T6Q9"/>
<gene>
    <name evidence="4" type="ORF">MFU01_43300</name>
    <name evidence="5" type="ORF">SAMN05443572_105549</name>
</gene>
<keyword evidence="2" id="KW-1133">Transmembrane helix</keyword>
<evidence type="ECO:0000313" key="5">
    <source>
        <dbReference type="EMBL" id="SEU17144.1"/>
    </source>
</evidence>
<keyword evidence="2" id="KW-0472">Membrane</keyword>
<organism evidence="4 7">
    <name type="scientific">Myxococcus fulvus</name>
    <dbReference type="NCBI Taxonomy" id="33"/>
    <lineage>
        <taxon>Bacteria</taxon>
        <taxon>Pseudomonadati</taxon>
        <taxon>Myxococcota</taxon>
        <taxon>Myxococcia</taxon>
        <taxon>Myxococcales</taxon>
        <taxon>Cystobacterineae</taxon>
        <taxon>Myxococcaceae</taxon>
        <taxon>Myxococcus</taxon>
    </lineage>
</organism>
<dbReference type="Gene3D" id="2.60.200.20">
    <property type="match status" value="1"/>
</dbReference>
<evidence type="ECO:0000259" key="3">
    <source>
        <dbReference type="PROSITE" id="PS50006"/>
    </source>
</evidence>
<dbReference type="EMBL" id="FOIB01000005">
    <property type="protein sequence ID" value="SEU17144.1"/>
    <property type="molecule type" value="Genomic_DNA"/>
</dbReference>
<keyword evidence="2" id="KW-0812">Transmembrane</keyword>
<proteinExistence type="predicted"/>
<sequence>MVLHDHGVSRQHARIVLRDGQYYAEDIGSSNGTALNGSLLKGEKLLRDGDRIGVGPVEFTFLWVPPDGDVDATRPIRRVPPQPSVVLEQPDQEYLPTGELPAVAPVAPSSSNPPSGKRPLVAPAAPLPILPSLASLSELAPPASKRPSVPPVPPVLVPPPAPPQEDRTELNLAPVVVVPVLTSRPLPPPVLPREEHTEVLPPAGAHGAAMPPELPVEERTEVQLTLSPSLLGVPLAPPVEERTDVLLAAVSPPIATAMPPGLLEESIPEERTELALPTLAAVGLLDGPVDEDFTRPIVRPAKPAAALAPAVEDAPTLAPPPVTKAAPAPGATAADRARERRELARSRGGQLVLGWRGLSLPRKLLTGAVLLLVLGGVSVGLAAVFLPGGTGLGGSRVEPSSLGLEAVTDSFGLGEGVRWEHPDQKSFEFQFVAPTRAVALLHYQASGVSKEEVALVLNGVNLGWVPPDTTTTAERELEHILPASALKRGIVNTFAFDNVRNPPGSETWRVWNLRLEIIPVPELPPEQLLEQAREYASTGRRFFDSKGVGAENLFRAWQQFRFAWITLEALDTRPELYEDVRYQLSQVSSELDHQCAQLMLEFQRSVQFRSAKKARAALQEVSRRFPTTEHRCHNLAKEKAFEHEL</sequence>
<feature type="region of interest" description="Disordered" evidence="1">
    <location>
        <begin position="316"/>
        <end position="337"/>
    </location>
</feature>
<keyword evidence="6" id="KW-1185">Reference proteome</keyword>
<feature type="transmembrane region" description="Helical" evidence="2">
    <location>
        <begin position="364"/>
        <end position="386"/>
    </location>
</feature>
<reference evidence="5 6" key="1">
    <citation type="submission" date="2016-10" db="EMBL/GenBank/DDBJ databases">
        <authorList>
            <person name="Varghese N."/>
            <person name="Submissions S."/>
        </authorList>
    </citation>
    <scope>NUCLEOTIDE SEQUENCE [LARGE SCALE GENOMIC DNA]</scope>
    <source>
        <strain evidence="5 6">DSM 16525</strain>
    </source>
</reference>
<evidence type="ECO:0000256" key="2">
    <source>
        <dbReference type="SAM" id="Phobius"/>
    </source>
</evidence>
<dbReference type="Proteomes" id="UP000321514">
    <property type="component" value="Unassembled WGS sequence"/>
</dbReference>
<feature type="compositionally biased region" description="Low complexity" evidence="1">
    <location>
        <begin position="323"/>
        <end position="334"/>
    </location>
</feature>
<dbReference type="Proteomes" id="UP000183760">
    <property type="component" value="Unassembled WGS sequence"/>
</dbReference>
<dbReference type="PROSITE" id="PS50006">
    <property type="entry name" value="FHA_DOMAIN"/>
    <property type="match status" value="1"/>
</dbReference>
<dbReference type="InterPro" id="IPR008984">
    <property type="entry name" value="SMAD_FHA_dom_sf"/>
</dbReference>
<evidence type="ECO:0000313" key="6">
    <source>
        <dbReference type="Proteomes" id="UP000183760"/>
    </source>
</evidence>
<dbReference type="STRING" id="1334629.MFUL124B02_28020"/>
<dbReference type="CDD" id="cd00060">
    <property type="entry name" value="FHA"/>
    <property type="match status" value="1"/>
</dbReference>
<dbReference type="SMART" id="SM00240">
    <property type="entry name" value="FHA"/>
    <property type="match status" value="1"/>
</dbReference>
<comment type="caution">
    <text evidence="4">The sequence shown here is derived from an EMBL/GenBank/DDBJ whole genome shotgun (WGS) entry which is preliminary data.</text>
</comment>
<dbReference type="Pfam" id="PF00498">
    <property type="entry name" value="FHA"/>
    <property type="match status" value="1"/>
</dbReference>
<name>A0A511T6Q9_MYXFU</name>
<feature type="domain" description="FHA" evidence="3">
    <location>
        <begin position="1"/>
        <end position="40"/>
    </location>
</feature>
<dbReference type="InterPro" id="IPR000253">
    <property type="entry name" value="FHA_dom"/>
</dbReference>
<dbReference type="EMBL" id="BJXR01000033">
    <property type="protein sequence ID" value="GEN09293.1"/>
    <property type="molecule type" value="Genomic_DNA"/>
</dbReference>
<evidence type="ECO:0000256" key="1">
    <source>
        <dbReference type="SAM" id="MobiDB-lite"/>
    </source>
</evidence>
<accession>A0A511T6Q9</accession>
<evidence type="ECO:0000313" key="7">
    <source>
        <dbReference type="Proteomes" id="UP000321514"/>
    </source>
</evidence>
<protein>
    <submittedName>
        <fullName evidence="5">FHA domain-containing protein</fullName>
    </submittedName>
</protein>
<reference evidence="4 7" key="2">
    <citation type="submission" date="2019-07" db="EMBL/GenBank/DDBJ databases">
        <title>Whole genome shotgun sequence of Myxococcus fulvus NBRC 100333.</title>
        <authorList>
            <person name="Hosoyama A."/>
            <person name="Uohara A."/>
            <person name="Ohji S."/>
            <person name="Ichikawa N."/>
        </authorList>
    </citation>
    <scope>NUCLEOTIDE SEQUENCE [LARGE SCALE GENOMIC DNA]</scope>
    <source>
        <strain evidence="4 7">NBRC 100333</strain>
    </source>
</reference>
<dbReference type="SUPFAM" id="SSF49879">
    <property type="entry name" value="SMAD/FHA domain"/>
    <property type="match status" value="1"/>
</dbReference>
<evidence type="ECO:0000313" key="4">
    <source>
        <dbReference type="EMBL" id="GEN09293.1"/>
    </source>
</evidence>